<gene>
    <name evidence="2" type="ORF">R3P38DRAFT_2799587</name>
</gene>
<sequence>MKYNTHDYVDKEVIDTTYGNMSAAIVDVTSVRVHKDGETLPQGLLDLTHTSLQQYPSPRAIIRRGYLSRRGPVERIFCPFYGEEKVPQQRNRVPELTAALSDVKFDTALDRDAERLPPKECLTRRGMKEGTRKWTDPGRWRTHWSLRMYLSIKGCRGTEWGTWSKAFIARLNSERFGIEPAEHEGTSANSLSAIALGNTGVPRRSLFRLPHCHAHRQTEDAPSHRARSPPHSPADSHSAYSSAWASPLSTPTPKHSAAKTAPHNHHPRTPLPADSRFSSSPWRWRAVRNVEEGRGATGVTEPGDSDASSEKKTYQRRVKASGRPPDYQSEDPYMLGR</sequence>
<dbReference type="AlphaFoldDB" id="A0AAW0A060"/>
<proteinExistence type="predicted"/>
<feature type="region of interest" description="Disordered" evidence="1">
    <location>
        <begin position="214"/>
        <end position="337"/>
    </location>
</feature>
<dbReference type="EMBL" id="JAWWNJ010000096">
    <property type="protein sequence ID" value="KAK6996712.1"/>
    <property type="molecule type" value="Genomic_DNA"/>
</dbReference>
<protein>
    <submittedName>
        <fullName evidence="2">Uncharacterized protein</fullName>
    </submittedName>
</protein>
<evidence type="ECO:0000256" key="1">
    <source>
        <dbReference type="SAM" id="MobiDB-lite"/>
    </source>
</evidence>
<organism evidence="2 3">
    <name type="scientific">Favolaschia claudopus</name>
    <dbReference type="NCBI Taxonomy" id="2862362"/>
    <lineage>
        <taxon>Eukaryota</taxon>
        <taxon>Fungi</taxon>
        <taxon>Dikarya</taxon>
        <taxon>Basidiomycota</taxon>
        <taxon>Agaricomycotina</taxon>
        <taxon>Agaricomycetes</taxon>
        <taxon>Agaricomycetidae</taxon>
        <taxon>Agaricales</taxon>
        <taxon>Marasmiineae</taxon>
        <taxon>Mycenaceae</taxon>
        <taxon>Favolaschia</taxon>
    </lineage>
</organism>
<evidence type="ECO:0000313" key="3">
    <source>
        <dbReference type="Proteomes" id="UP001362999"/>
    </source>
</evidence>
<reference evidence="2 3" key="1">
    <citation type="journal article" date="2024" name="J Genomics">
        <title>Draft genome sequencing and assembly of Favolaschia claudopus CIRM-BRFM 2984 isolated from oak limbs.</title>
        <authorList>
            <person name="Navarro D."/>
            <person name="Drula E."/>
            <person name="Chaduli D."/>
            <person name="Cazenave R."/>
            <person name="Ahrendt S."/>
            <person name="Wang J."/>
            <person name="Lipzen A."/>
            <person name="Daum C."/>
            <person name="Barry K."/>
            <person name="Grigoriev I.V."/>
            <person name="Favel A."/>
            <person name="Rosso M.N."/>
            <person name="Martin F."/>
        </authorList>
    </citation>
    <scope>NUCLEOTIDE SEQUENCE [LARGE SCALE GENOMIC DNA]</scope>
    <source>
        <strain evidence="2 3">CIRM-BRFM 2984</strain>
    </source>
</reference>
<comment type="caution">
    <text evidence="2">The sequence shown here is derived from an EMBL/GenBank/DDBJ whole genome shotgun (WGS) entry which is preliminary data.</text>
</comment>
<keyword evidence="3" id="KW-1185">Reference proteome</keyword>
<name>A0AAW0A060_9AGAR</name>
<accession>A0AAW0A060</accession>
<evidence type="ECO:0000313" key="2">
    <source>
        <dbReference type="EMBL" id="KAK6996712.1"/>
    </source>
</evidence>
<feature type="compositionally biased region" description="Low complexity" evidence="1">
    <location>
        <begin position="233"/>
        <end position="243"/>
    </location>
</feature>
<dbReference type="Proteomes" id="UP001362999">
    <property type="component" value="Unassembled WGS sequence"/>
</dbReference>